<dbReference type="AlphaFoldDB" id="A0A0S2TGJ0"/>
<dbReference type="Proteomes" id="UP000055136">
    <property type="component" value="Chromosome"/>
</dbReference>
<proteinExistence type="predicted"/>
<evidence type="ECO:0000259" key="2">
    <source>
        <dbReference type="PROSITE" id="PS51371"/>
    </source>
</evidence>
<dbReference type="Pfam" id="PF00571">
    <property type="entry name" value="CBS"/>
    <property type="match status" value="1"/>
</dbReference>
<dbReference type="Gene3D" id="3.10.580.10">
    <property type="entry name" value="CBS-domain"/>
    <property type="match status" value="1"/>
</dbReference>
<evidence type="ECO:0000256" key="1">
    <source>
        <dbReference type="PROSITE-ProRule" id="PRU00703"/>
    </source>
</evidence>
<evidence type="ECO:0000313" key="4">
    <source>
        <dbReference type="Proteomes" id="UP000055136"/>
    </source>
</evidence>
<feature type="domain" description="CBS" evidence="2">
    <location>
        <begin position="115"/>
        <end position="182"/>
    </location>
</feature>
<dbReference type="InterPro" id="IPR000644">
    <property type="entry name" value="CBS_dom"/>
</dbReference>
<sequence>MPDSYRPLAHHRLNQPVIVMTPPAGRSAAVSEQSPAIAAMTDLSQIRPLMIDPFATMNDANERMIAYAVRMLFVASSGQAMIGIITVVDILGEKPVQYMRAVDCTPEEVLVRDIMTPVADLEVLRLDDVERSRLGDVIETLRHSGRQHALVTETDASSGRETVCGIFSTSQISRLMNARVEVSEVATDFAAIQTALS</sequence>
<keyword evidence="1" id="KW-0129">CBS domain</keyword>
<gene>
    <name evidence="3" type="ORF">Tel_14505</name>
</gene>
<evidence type="ECO:0000313" key="3">
    <source>
        <dbReference type="EMBL" id="ALP54255.1"/>
    </source>
</evidence>
<dbReference type="InterPro" id="IPR046342">
    <property type="entry name" value="CBS_dom_sf"/>
</dbReference>
<dbReference type="PROSITE" id="PS51371">
    <property type="entry name" value="CBS"/>
    <property type="match status" value="1"/>
</dbReference>
<organism evidence="3 4">
    <name type="scientific">Candidatus Tenderia electrophaga</name>
    <dbReference type="NCBI Taxonomy" id="1748243"/>
    <lineage>
        <taxon>Bacteria</taxon>
        <taxon>Pseudomonadati</taxon>
        <taxon>Pseudomonadota</taxon>
        <taxon>Gammaproteobacteria</taxon>
        <taxon>Candidatus Tenderiales</taxon>
        <taxon>Candidatus Tenderiaceae</taxon>
        <taxon>Candidatus Tenderia</taxon>
    </lineage>
</organism>
<accession>A0A0S2TGJ0</accession>
<protein>
    <recommendedName>
        <fullName evidence="2">CBS domain-containing protein</fullName>
    </recommendedName>
</protein>
<reference evidence="3" key="1">
    <citation type="submission" date="2015-10" db="EMBL/GenBank/DDBJ databases">
        <title>Description of Candidatus Tenderia electrophaga gen. nov, sp. nov., an Uncultivated Electroautotroph from a Biocathode Enrichment.</title>
        <authorList>
            <person name="Eddie B.J."/>
            <person name="Malanoski A.P."/>
            <person name="Wang Z."/>
            <person name="Hall R.J."/>
            <person name="Oh S.D."/>
            <person name="Heiner C."/>
            <person name="Lin B."/>
            <person name="Strycharz-Glaven S.M."/>
        </authorList>
    </citation>
    <scope>NUCLEOTIDE SEQUENCE [LARGE SCALE GENOMIC DNA]</scope>
    <source>
        <strain evidence="3">NRL1</strain>
    </source>
</reference>
<name>A0A0S2TGJ0_9GAMM</name>
<dbReference type="EMBL" id="CP013099">
    <property type="protein sequence ID" value="ALP54255.1"/>
    <property type="molecule type" value="Genomic_DNA"/>
</dbReference>
<dbReference type="SUPFAM" id="SSF54631">
    <property type="entry name" value="CBS-domain pair"/>
    <property type="match status" value="1"/>
</dbReference>
<keyword evidence="4" id="KW-1185">Reference proteome</keyword>
<dbReference type="KEGG" id="tee:Tel_14505"/>
<dbReference type="STRING" id="1748243.Tel_14505"/>